<reference evidence="2 3" key="1">
    <citation type="submission" date="2017-11" db="EMBL/GenBank/DDBJ databases">
        <title>De novo assembly and phasing of dikaryotic genomes from two isolates of Puccinia coronata f. sp. avenae, the causal agent of oat crown rust.</title>
        <authorList>
            <person name="Miller M.E."/>
            <person name="Zhang Y."/>
            <person name="Omidvar V."/>
            <person name="Sperschneider J."/>
            <person name="Schwessinger B."/>
            <person name="Raley C."/>
            <person name="Palmer J.M."/>
            <person name="Garnica D."/>
            <person name="Upadhyaya N."/>
            <person name="Rathjen J."/>
            <person name="Taylor J.M."/>
            <person name="Park R.F."/>
            <person name="Dodds P.N."/>
            <person name="Hirsch C.D."/>
            <person name="Kianian S.F."/>
            <person name="Figueroa M."/>
        </authorList>
    </citation>
    <scope>NUCLEOTIDE SEQUENCE [LARGE SCALE GENOMIC DNA]</scope>
    <source>
        <strain evidence="2">12SD80</strain>
    </source>
</reference>
<evidence type="ECO:0000313" key="2">
    <source>
        <dbReference type="EMBL" id="PLW33641.1"/>
    </source>
</evidence>
<dbReference type="EMBL" id="PGCI01000215">
    <property type="protein sequence ID" value="PLW33641.1"/>
    <property type="molecule type" value="Genomic_DNA"/>
</dbReference>
<evidence type="ECO:0000256" key="1">
    <source>
        <dbReference type="SAM" id="MobiDB-lite"/>
    </source>
</evidence>
<name>A0A2N5U7B4_9BASI</name>
<accession>A0A2N5U7B4</accession>
<feature type="compositionally biased region" description="Basic and acidic residues" evidence="1">
    <location>
        <begin position="1"/>
        <end position="10"/>
    </location>
</feature>
<sequence>MNLEHPEKNPNYKPPATGLNTVTSQEHPKNSDYVHYIGTKAGNSQASARLVATRKGSAMLVINGKSVTL</sequence>
<gene>
    <name evidence="2" type="ORF">PCASD_14949</name>
</gene>
<dbReference type="AlphaFoldDB" id="A0A2N5U7B4"/>
<protein>
    <submittedName>
        <fullName evidence="2">Uncharacterized protein</fullName>
    </submittedName>
</protein>
<feature type="region of interest" description="Disordered" evidence="1">
    <location>
        <begin position="1"/>
        <end position="27"/>
    </location>
</feature>
<comment type="caution">
    <text evidence="2">The sequence shown here is derived from an EMBL/GenBank/DDBJ whole genome shotgun (WGS) entry which is preliminary data.</text>
</comment>
<organism evidence="2 3">
    <name type="scientific">Puccinia coronata f. sp. avenae</name>
    <dbReference type="NCBI Taxonomy" id="200324"/>
    <lineage>
        <taxon>Eukaryota</taxon>
        <taxon>Fungi</taxon>
        <taxon>Dikarya</taxon>
        <taxon>Basidiomycota</taxon>
        <taxon>Pucciniomycotina</taxon>
        <taxon>Pucciniomycetes</taxon>
        <taxon>Pucciniales</taxon>
        <taxon>Pucciniaceae</taxon>
        <taxon>Puccinia</taxon>
    </lineage>
</organism>
<dbReference type="Proteomes" id="UP000235392">
    <property type="component" value="Unassembled WGS sequence"/>
</dbReference>
<proteinExistence type="predicted"/>
<evidence type="ECO:0000313" key="3">
    <source>
        <dbReference type="Proteomes" id="UP000235392"/>
    </source>
</evidence>